<dbReference type="EMBL" id="JAUSUZ010000001">
    <property type="protein sequence ID" value="MDQ0366699.1"/>
    <property type="molecule type" value="Genomic_DNA"/>
</dbReference>
<dbReference type="SUPFAM" id="SSF51905">
    <property type="entry name" value="FAD/NAD(P)-binding domain"/>
    <property type="match status" value="1"/>
</dbReference>
<evidence type="ECO:0000256" key="3">
    <source>
        <dbReference type="ARBA" id="ARBA00023002"/>
    </source>
</evidence>
<organism evidence="6 7">
    <name type="scientific">Catenuloplanes indicus</name>
    <dbReference type="NCBI Taxonomy" id="137267"/>
    <lineage>
        <taxon>Bacteria</taxon>
        <taxon>Bacillati</taxon>
        <taxon>Actinomycetota</taxon>
        <taxon>Actinomycetes</taxon>
        <taxon>Micromonosporales</taxon>
        <taxon>Micromonosporaceae</taxon>
        <taxon>Catenuloplanes</taxon>
    </lineage>
</organism>
<evidence type="ECO:0000313" key="7">
    <source>
        <dbReference type="Proteomes" id="UP001240236"/>
    </source>
</evidence>
<name>A0AAE3VZN3_9ACTN</name>
<keyword evidence="4" id="KW-0503">Monooxygenase</keyword>
<proteinExistence type="predicted"/>
<keyword evidence="7" id="KW-1185">Reference proteome</keyword>
<dbReference type="GO" id="GO:0004497">
    <property type="term" value="F:monooxygenase activity"/>
    <property type="evidence" value="ECO:0007669"/>
    <property type="project" value="UniProtKB-KW"/>
</dbReference>
<dbReference type="RefSeq" id="WP_307240224.1">
    <property type="nucleotide sequence ID" value="NZ_JAUSUZ010000001.1"/>
</dbReference>
<evidence type="ECO:0000313" key="6">
    <source>
        <dbReference type="EMBL" id="MDQ0366699.1"/>
    </source>
</evidence>
<dbReference type="PRINTS" id="PR00420">
    <property type="entry name" value="RNGMNOXGNASE"/>
</dbReference>
<keyword evidence="2" id="KW-0274">FAD</keyword>
<dbReference type="AlphaFoldDB" id="A0AAE3VZN3"/>
<dbReference type="GO" id="GO:0071949">
    <property type="term" value="F:FAD binding"/>
    <property type="evidence" value="ECO:0007669"/>
    <property type="project" value="InterPro"/>
</dbReference>
<evidence type="ECO:0000259" key="5">
    <source>
        <dbReference type="Pfam" id="PF01494"/>
    </source>
</evidence>
<dbReference type="InterPro" id="IPR002938">
    <property type="entry name" value="FAD-bd"/>
</dbReference>
<dbReference type="PANTHER" id="PTHR47178:SF6">
    <property type="entry name" value="FAD-BINDING DOMAIN-CONTAINING PROTEIN"/>
    <property type="match status" value="1"/>
</dbReference>
<feature type="domain" description="FAD-binding" evidence="5">
    <location>
        <begin position="4"/>
        <end position="332"/>
    </location>
</feature>
<sequence length="388" mass="41459">MTQRVGIVGAGIGGLTLAHALTRRGVDCVVYDRDAGPADTAGYRLHLTEDAFAVLAAVLPESSVRALRACGAGASSFRRFTVLDHRGRPRLRIPITHDREILMIGRRPLRTVLARGLDSKIRWGTPVTGFDVAGDSVTLSTGDEVSLLVAADGTGSRIAARWVGRPTAVRSGIIGIAGRSRLPQRIPPDLRHGLAFMLGPGGIGAFLALHDHAGDDPAAEDPYLVWSVAAPLTSAGPDLTELVHRLTARWTPDFHTLVDRAEPGSVAAFPFYFPAALQPWPPGPVTLLGDAIHPMPPTAGAGAGTAILDAAHLAHDLATGDLPAYQPRLLTYAPPAVDEARPALRWQRRLAGPLLYRAAIHLAFPMADTFVRMRTTIRRRPRRGHVPA</sequence>
<keyword evidence="3" id="KW-0560">Oxidoreductase</keyword>
<reference evidence="6 7" key="1">
    <citation type="submission" date="2023-07" db="EMBL/GenBank/DDBJ databases">
        <title>Sequencing the genomes of 1000 actinobacteria strains.</title>
        <authorList>
            <person name="Klenk H.-P."/>
        </authorList>
    </citation>
    <scope>NUCLEOTIDE SEQUENCE [LARGE SCALE GENOMIC DNA]</scope>
    <source>
        <strain evidence="6 7">DSM 44709</strain>
    </source>
</reference>
<dbReference type="InterPro" id="IPR036188">
    <property type="entry name" value="FAD/NAD-bd_sf"/>
</dbReference>
<evidence type="ECO:0000256" key="1">
    <source>
        <dbReference type="ARBA" id="ARBA00022630"/>
    </source>
</evidence>
<dbReference type="PANTHER" id="PTHR47178">
    <property type="entry name" value="MONOOXYGENASE, FAD-BINDING"/>
    <property type="match status" value="1"/>
</dbReference>
<keyword evidence="1" id="KW-0285">Flavoprotein</keyword>
<evidence type="ECO:0000256" key="2">
    <source>
        <dbReference type="ARBA" id="ARBA00022827"/>
    </source>
</evidence>
<evidence type="ECO:0000256" key="4">
    <source>
        <dbReference type="ARBA" id="ARBA00023033"/>
    </source>
</evidence>
<comment type="caution">
    <text evidence="6">The sequence shown here is derived from an EMBL/GenBank/DDBJ whole genome shotgun (WGS) entry which is preliminary data.</text>
</comment>
<protein>
    <submittedName>
        <fullName evidence="6">2-polyprenyl-6-methoxyphenol hydroxylase-like FAD-dependent oxidoreductase</fullName>
    </submittedName>
</protein>
<gene>
    <name evidence="6" type="ORF">J2S42_003368</name>
</gene>
<dbReference type="Proteomes" id="UP001240236">
    <property type="component" value="Unassembled WGS sequence"/>
</dbReference>
<dbReference type="Gene3D" id="3.50.50.60">
    <property type="entry name" value="FAD/NAD(P)-binding domain"/>
    <property type="match status" value="1"/>
</dbReference>
<dbReference type="Pfam" id="PF01494">
    <property type="entry name" value="FAD_binding_3"/>
    <property type="match status" value="1"/>
</dbReference>
<accession>A0AAE3VZN3</accession>